<accession>A0A7K1SXN6</accession>
<name>A0A7K1SXN6_9SPHI</name>
<comment type="caution">
    <text evidence="1">The sequence shown here is derived from an EMBL/GenBank/DDBJ whole genome shotgun (WGS) entry which is preliminary data.</text>
</comment>
<organism evidence="1 2">
    <name type="scientific">Mucilaginibacter arboris</name>
    <dbReference type="NCBI Taxonomy" id="2682090"/>
    <lineage>
        <taxon>Bacteria</taxon>
        <taxon>Pseudomonadati</taxon>
        <taxon>Bacteroidota</taxon>
        <taxon>Sphingobacteriia</taxon>
        <taxon>Sphingobacteriales</taxon>
        <taxon>Sphingobacteriaceae</taxon>
        <taxon>Mucilaginibacter</taxon>
    </lineage>
</organism>
<dbReference type="EMBL" id="WPIK01000007">
    <property type="protein sequence ID" value="MVN21780.1"/>
    <property type="molecule type" value="Genomic_DNA"/>
</dbReference>
<dbReference type="Pfam" id="PF10677">
    <property type="entry name" value="DUF2490"/>
    <property type="match status" value="1"/>
</dbReference>
<dbReference type="InterPro" id="IPR019619">
    <property type="entry name" value="DUF2490"/>
</dbReference>
<reference evidence="1 2" key="1">
    <citation type="submission" date="2019-12" db="EMBL/GenBank/DDBJ databases">
        <title>Mucilaginibacter sp. HMF7410 genome sequencing and assembly.</title>
        <authorList>
            <person name="Kang H."/>
            <person name="Cha I."/>
            <person name="Kim H."/>
            <person name="Joh K."/>
        </authorList>
    </citation>
    <scope>NUCLEOTIDE SEQUENCE [LARGE SCALE GENOMIC DNA]</scope>
    <source>
        <strain evidence="1 2">HMF7410</strain>
    </source>
</reference>
<dbReference type="AlphaFoldDB" id="A0A7K1SXN6"/>
<evidence type="ECO:0000313" key="2">
    <source>
        <dbReference type="Proteomes" id="UP000462014"/>
    </source>
</evidence>
<dbReference type="RefSeq" id="WP_157566406.1">
    <property type="nucleotide sequence ID" value="NZ_WPIK01000007.1"/>
</dbReference>
<dbReference type="Proteomes" id="UP000462014">
    <property type="component" value="Unassembled WGS sequence"/>
</dbReference>
<evidence type="ECO:0000313" key="1">
    <source>
        <dbReference type="EMBL" id="MVN21780.1"/>
    </source>
</evidence>
<keyword evidence="2" id="KW-1185">Reference proteome</keyword>
<gene>
    <name evidence="1" type="ORF">GO621_09545</name>
</gene>
<sequence length="234" mass="27429">MKQKYLILTGLLLSLITKSYSQSTENQYSGWLAIYHKQKLTGKWGYLFDAQYRTDKQFSNTSAYLLRPGISYDVSKNQAAGAGYAFFGSYEDEKSSRIFYAENRIWEQYQIDAKIGKATLSNRLRLEQRFINMENGGFSQRLRYYIRSQVPLVKVEDSFKKGIYMALQNELFVNVQHQERASNSFLDQNRSYISFGYRLNKKIDTELGYQYVYSKDPNGNLRNNVFQVAIYTDF</sequence>
<proteinExistence type="predicted"/>
<protein>
    <submittedName>
        <fullName evidence="1">DUF2490 domain-containing protein</fullName>
    </submittedName>
</protein>